<gene>
    <name evidence="1" type="ORF">H9661_15955</name>
</gene>
<dbReference type="EMBL" id="JACSRA010000029">
    <property type="protein sequence ID" value="MBD7912846.1"/>
    <property type="molecule type" value="Genomic_DNA"/>
</dbReference>
<dbReference type="Proteomes" id="UP000627781">
    <property type="component" value="Unassembled WGS sequence"/>
</dbReference>
<reference evidence="1 2" key="1">
    <citation type="submission" date="2020-08" db="EMBL/GenBank/DDBJ databases">
        <title>A Genomic Blueprint of the Chicken Gut Microbiome.</title>
        <authorList>
            <person name="Gilroy R."/>
            <person name="Ravi A."/>
            <person name="Getino M."/>
            <person name="Pursley I."/>
            <person name="Horton D.L."/>
            <person name="Alikhan N.-F."/>
            <person name="Baker D."/>
            <person name="Gharbi K."/>
            <person name="Hall N."/>
            <person name="Watson M."/>
            <person name="Adriaenssens E.M."/>
            <person name="Foster-Nyarko E."/>
            <person name="Jarju S."/>
            <person name="Secka A."/>
            <person name="Antonio M."/>
            <person name="Oren A."/>
            <person name="Chaudhuri R."/>
            <person name="La Ragione R.M."/>
            <person name="Hildebrand F."/>
            <person name="Pallen M.J."/>
        </authorList>
    </citation>
    <scope>NUCLEOTIDE SEQUENCE [LARGE SCALE GENOMIC DNA]</scope>
    <source>
        <strain evidence="1 2">Sa3CVN1</strain>
    </source>
</reference>
<evidence type="ECO:0000313" key="2">
    <source>
        <dbReference type="Proteomes" id="UP000627781"/>
    </source>
</evidence>
<sequence length="110" mass="13528">MNKFRVERLYEERGLKDYKLRTLEDLFYIHDIKLNQVDGYNRLTKDEKRFFSRFVINYFNSYELARRNIFIIKVGKANNYLRVESIYNGEWRIENYEFGFENKSDLIGCI</sequence>
<comment type="caution">
    <text evidence="1">The sequence shown here is derived from an EMBL/GenBank/DDBJ whole genome shotgun (WGS) entry which is preliminary data.</text>
</comment>
<accession>A0ABR8PXE2</accession>
<proteinExistence type="predicted"/>
<organism evidence="1 2">
    <name type="scientific">Clostridium cibarium</name>
    <dbReference type="NCBI Taxonomy" id="2762247"/>
    <lineage>
        <taxon>Bacteria</taxon>
        <taxon>Bacillati</taxon>
        <taxon>Bacillota</taxon>
        <taxon>Clostridia</taxon>
        <taxon>Eubacteriales</taxon>
        <taxon>Clostridiaceae</taxon>
        <taxon>Clostridium</taxon>
    </lineage>
</organism>
<name>A0ABR8PXE2_9CLOT</name>
<keyword evidence="2" id="KW-1185">Reference proteome</keyword>
<protein>
    <submittedName>
        <fullName evidence="1">Uncharacterized protein</fullName>
    </submittedName>
</protein>
<evidence type="ECO:0000313" key="1">
    <source>
        <dbReference type="EMBL" id="MBD7912846.1"/>
    </source>
</evidence>
<dbReference type="RefSeq" id="WP_191769735.1">
    <property type="nucleotide sequence ID" value="NZ_JACSRA010000029.1"/>
</dbReference>